<dbReference type="Proteomes" id="UP000683360">
    <property type="component" value="Unassembled WGS sequence"/>
</dbReference>
<dbReference type="Pfam" id="PF07707">
    <property type="entry name" value="BACK"/>
    <property type="match status" value="1"/>
</dbReference>
<dbReference type="SUPFAM" id="SSF117281">
    <property type="entry name" value="Kelch motif"/>
    <property type="match status" value="1"/>
</dbReference>
<evidence type="ECO:0000313" key="5">
    <source>
        <dbReference type="Proteomes" id="UP000683360"/>
    </source>
</evidence>
<feature type="domain" description="BTB" evidence="3">
    <location>
        <begin position="67"/>
        <end position="132"/>
    </location>
</feature>
<dbReference type="PANTHER" id="PTHR45632">
    <property type="entry name" value="LD33804P"/>
    <property type="match status" value="1"/>
</dbReference>
<dbReference type="InterPro" id="IPR056737">
    <property type="entry name" value="Beta-prop_ATRN-MKLN-like"/>
</dbReference>
<dbReference type="InterPro" id="IPR000210">
    <property type="entry name" value="BTB/POZ_dom"/>
</dbReference>
<dbReference type="InterPro" id="IPR011333">
    <property type="entry name" value="SKP1/BTB/POZ_sf"/>
</dbReference>
<dbReference type="SUPFAM" id="SSF54695">
    <property type="entry name" value="POZ domain"/>
    <property type="match status" value="1"/>
</dbReference>
<dbReference type="Gene3D" id="2.120.10.80">
    <property type="entry name" value="Kelch-type beta propeller"/>
    <property type="match status" value="2"/>
</dbReference>
<dbReference type="PROSITE" id="PS50097">
    <property type="entry name" value="BTB"/>
    <property type="match status" value="1"/>
</dbReference>
<evidence type="ECO:0000256" key="2">
    <source>
        <dbReference type="ARBA" id="ARBA00022737"/>
    </source>
</evidence>
<organism evidence="4 5">
    <name type="scientific">Mytilus edulis</name>
    <name type="common">Blue mussel</name>
    <dbReference type="NCBI Taxonomy" id="6550"/>
    <lineage>
        <taxon>Eukaryota</taxon>
        <taxon>Metazoa</taxon>
        <taxon>Spiralia</taxon>
        <taxon>Lophotrochozoa</taxon>
        <taxon>Mollusca</taxon>
        <taxon>Bivalvia</taxon>
        <taxon>Autobranchia</taxon>
        <taxon>Pteriomorphia</taxon>
        <taxon>Mytilida</taxon>
        <taxon>Mytiloidea</taxon>
        <taxon>Mytilidae</taxon>
        <taxon>Mytilinae</taxon>
        <taxon>Mytilus</taxon>
    </lineage>
</organism>
<comment type="caution">
    <text evidence="4">The sequence shown here is derived from an EMBL/GenBank/DDBJ whole genome shotgun (WGS) entry which is preliminary data.</text>
</comment>
<dbReference type="InterPro" id="IPR006652">
    <property type="entry name" value="Kelch_1"/>
</dbReference>
<dbReference type="SMART" id="SM00612">
    <property type="entry name" value="Kelch"/>
    <property type="match status" value="6"/>
</dbReference>
<dbReference type="Pfam" id="PF00651">
    <property type="entry name" value="BTB"/>
    <property type="match status" value="1"/>
</dbReference>
<evidence type="ECO:0000259" key="3">
    <source>
        <dbReference type="PROSITE" id="PS50097"/>
    </source>
</evidence>
<dbReference type="InterPro" id="IPR015915">
    <property type="entry name" value="Kelch-typ_b-propeller"/>
</dbReference>
<dbReference type="InterPro" id="IPR017096">
    <property type="entry name" value="BTB-kelch_protein"/>
</dbReference>
<dbReference type="InterPro" id="IPR011705">
    <property type="entry name" value="BACK"/>
</dbReference>
<reference evidence="4" key="1">
    <citation type="submission" date="2021-03" db="EMBL/GenBank/DDBJ databases">
        <authorList>
            <person name="Bekaert M."/>
        </authorList>
    </citation>
    <scope>NUCLEOTIDE SEQUENCE</scope>
</reference>
<evidence type="ECO:0000313" key="4">
    <source>
        <dbReference type="EMBL" id="CAG2217500.1"/>
    </source>
</evidence>
<sequence length="634" mass="71857">MATGGNEKNVPSKRCSTGYKDRLLQRRFHERSVSADLVRKESTKSVCNLSDTILNGFEVLWRQNLLCDLVLTSQTKAFPVHKILLVTCSDYFYDLFVERKYSTLEIDFSDIKPDVLGGILECMYTGKVHLTDCNTESVLSAASKLGFFIVKDVCEEFLVSTVTLKNCLRMLDIGFKFNLNNLCDASLEISAKSFKLISRRSRYKELPVDQIIELLKRDDLAADDELEVFRSMLMWIDHERVERLEHAANLMTAIRLPLLPASVIVDSVESVEYLMNIPECQTLVKEALHYHCMPARQSVLQSARTLPRKSVHQPCLLISGGAPRLMRESVSDEIYKYNFFEERWETVSTIPGQRHHHAVAVLGGFLYVAGGERTNDHKSPENSVYRYDPRTNTWLPVASMKYKRQSFQLVALNGLLYAIGGRMDKDESLDKVERYNPNTDKWEEVAPLCSPKRCIAAAVLNGRIYVVGGSGDKMVSSKVERYHPAENKWQTRKPLTIPRFFSQLVQVKGSLLVIGGATINSEGTISCVEAVEKYSPTADKWTFVCDMLTPRAEFGCCMLDDVIYVAGGYNWNNGERLTSVESLDLDTMIWTSVTNISRPLTGIACSTLTLYFDRSDRETFLMRKSRSPRSTITD</sequence>
<dbReference type="SMART" id="SM00875">
    <property type="entry name" value="BACK"/>
    <property type="match status" value="1"/>
</dbReference>
<dbReference type="AlphaFoldDB" id="A0A8S3S8S9"/>
<keyword evidence="2" id="KW-0677">Repeat</keyword>
<dbReference type="OrthoDB" id="45365at2759"/>
<dbReference type="PIRSF" id="PIRSF037037">
    <property type="entry name" value="Kelch-like_protein_gigaxonin"/>
    <property type="match status" value="1"/>
</dbReference>
<keyword evidence="1" id="KW-0880">Kelch repeat</keyword>
<dbReference type="Gene3D" id="1.25.40.420">
    <property type="match status" value="1"/>
</dbReference>
<dbReference type="Pfam" id="PF24981">
    <property type="entry name" value="Beta-prop_ATRN-LZTR1"/>
    <property type="match status" value="1"/>
</dbReference>
<name>A0A8S3S8S9_MYTED</name>
<keyword evidence="5" id="KW-1185">Reference proteome</keyword>
<dbReference type="EMBL" id="CAJPWZ010001545">
    <property type="protein sequence ID" value="CAG2217500.1"/>
    <property type="molecule type" value="Genomic_DNA"/>
</dbReference>
<dbReference type="Gene3D" id="3.30.710.10">
    <property type="entry name" value="Potassium Channel Kv1.1, Chain A"/>
    <property type="match status" value="1"/>
</dbReference>
<dbReference type="PANTHER" id="PTHR45632:SF10">
    <property type="entry name" value="BTB DOMAIN-CONTAINING PROTEIN"/>
    <property type="match status" value="1"/>
</dbReference>
<dbReference type="SMART" id="SM00225">
    <property type="entry name" value="BTB"/>
    <property type="match status" value="1"/>
</dbReference>
<gene>
    <name evidence="4" type="ORF">MEDL_31224</name>
</gene>
<accession>A0A8S3S8S9</accession>
<dbReference type="CDD" id="cd14733">
    <property type="entry name" value="BACK"/>
    <property type="match status" value="1"/>
</dbReference>
<proteinExistence type="predicted"/>
<protein>
    <submittedName>
        <fullName evidence="4">KLHL31</fullName>
    </submittedName>
</protein>
<evidence type="ECO:0000256" key="1">
    <source>
        <dbReference type="ARBA" id="ARBA00022441"/>
    </source>
</evidence>